<accession>A0A437R393</accession>
<evidence type="ECO:0000256" key="1">
    <source>
        <dbReference type="ARBA" id="ARBA00022490"/>
    </source>
</evidence>
<keyword evidence="3" id="KW-0159">Chromosome partition</keyword>
<dbReference type="InterPro" id="IPR005234">
    <property type="entry name" value="ScpB_csome_segregation"/>
</dbReference>
<evidence type="ECO:0000256" key="3">
    <source>
        <dbReference type="ARBA" id="ARBA00022829"/>
    </source>
</evidence>
<keyword evidence="1" id="KW-0963">Cytoplasm</keyword>
<comment type="caution">
    <text evidence="5">The sequence shown here is derived from an EMBL/GenBank/DDBJ whole genome shotgun (WGS) entry which is preliminary data.</text>
</comment>
<keyword evidence="2" id="KW-0132">Cell division</keyword>
<dbReference type="GO" id="GO:0051301">
    <property type="term" value="P:cell division"/>
    <property type="evidence" value="ECO:0007669"/>
    <property type="project" value="UniProtKB-KW"/>
</dbReference>
<dbReference type="SUPFAM" id="SSF46785">
    <property type="entry name" value="Winged helix' DNA-binding domain"/>
    <property type="match status" value="2"/>
</dbReference>
<reference evidence="5 6" key="1">
    <citation type="submission" date="2019-01" db="EMBL/GenBank/DDBJ databases">
        <authorList>
            <person name="Chen W.-M."/>
        </authorList>
    </citation>
    <scope>NUCLEOTIDE SEQUENCE [LARGE SCALE GENOMIC DNA]</scope>
    <source>
        <strain evidence="5 6">KYPC3</strain>
    </source>
</reference>
<dbReference type="Gene3D" id="1.10.10.10">
    <property type="entry name" value="Winged helix-like DNA-binding domain superfamily/Winged helix DNA-binding domain"/>
    <property type="match status" value="2"/>
</dbReference>
<dbReference type="GO" id="GO:0051304">
    <property type="term" value="P:chromosome separation"/>
    <property type="evidence" value="ECO:0007669"/>
    <property type="project" value="InterPro"/>
</dbReference>
<dbReference type="InterPro" id="IPR036390">
    <property type="entry name" value="WH_DNA-bd_sf"/>
</dbReference>
<dbReference type="NCBIfam" id="TIGR00281">
    <property type="entry name" value="SMC-Scp complex subunit ScpB"/>
    <property type="match status" value="1"/>
</dbReference>
<dbReference type="PANTHER" id="PTHR34298">
    <property type="entry name" value="SEGREGATION AND CONDENSATION PROTEIN B"/>
    <property type="match status" value="1"/>
</dbReference>
<sequence>MAAKINDSQLAQLLEATLFASERPLTADELTATVLSDFAISNKQLQMVIKQLMLDYQGRGIELVATASGYRFQTKSEWSEYLARLWPERSPRYSRAVLETLALIAYRQPITRGEIEAVRGVTVSSQIMRTLLDRGWVKVVGHKEVPGRPGLYATTKEFLDYFGLTDLASLPALTEFSAQSVLSMETEALFATAVAQTTTLQ</sequence>
<dbReference type="RefSeq" id="WP_127697621.1">
    <property type="nucleotide sequence ID" value="NZ_SACS01000002.1"/>
</dbReference>
<dbReference type="AlphaFoldDB" id="A0A437R393"/>
<evidence type="ECO:0000256" key="2">
    <source>
        <dbReference type="ARBA" id="ARBA00022618"/>
    </source>
</evidence>
<keyword evidence="4" id="KW-0131">Cell cycle</keyword>
<name>A0A437R393_9GAMM</name>
<organism evidence="5 6">
    <name type="scientific">Rheinheimera riviphila</name>
    <dbReference type="NCBI Taxonomy" id="1834037"/>
    <lineage>
        <taxon>Bacteria</taxon>
        <taxon>Pseudomonadati</taxon>
        <taxon>Pseudomonadota</taxon>
        <taxon>Gammaproteobacteria</taxon>
        <taxon>Chromatiales</taxon>
        <taxon>Chromatiaceae</taxon>
        <taxon>Rheinheimera</taxon>
    </lineage>
</organism>
<protein>
    <submittedName>
        <fullName evidence="5">SMC-Scp complex subunit ScpB</fullName>
    </submittedName>
</protein>
<evidence type="ECO:0000313" key="5">
    <source>
        <dbReference type="EMBL" id="RVU41238.1"/>
    </source>
</evidence>
<dbReference type="InterPro" id="IPR036388">
    <property type="entry name" value="WH-like_DNA-bd_sf"/>
</dbReference>
<proteinExistence type="predicted"/>
<gene>
    <name evidence="5" type="primary">scpB</name>
    <name evidence="5" type="ORF">EOE67_03290</name>
</gene>
<dbReference type="PIRSF" id="PIRSF019345">
    <property type="entry name" value="ScpB"/>
    <property type="match status" value="1"/>
</dbReference>
<evidence type="ECO:0000256" key="4">
    <source>
        <dbReference type="ARBA" id="ARBA00023306"/>
    </source>
</evidence>
<dbReference type="Pfam" id="PF04079">
    <property type="entry name" value="SMC_ScpB"/>
    <property type="match status" value="1"/>
</dbReference>
<dbReference type="EMBL" id="SACS01000002">
    <property type="protein sequence ID" value="RVU41238.1"/>
    <property type="molecule type" value="Genomic_DNA"/>
</dbReference>
<dbReference type="OrthoDB" id="9806226at2"/>
<dbReference type="PANTHER" id="PTHR34298:SF2">
    <property type="entry name" value="SEGREGATION AND CONDENSATION PROTEIN B"/>
    <property type="match status" value="1"/>
</dbReference>
<keyword evidence="6" id="KW-1185">Reference proteome</keyword>
<dbReference type="Proteomes" id="UP000283077">
    <property type="component" value="Unassembled WGS sequence"/>
</dbReference>
<evidence type="ECO:0000313" key="6">
    <source>
        <dbReference type="Proteomes" id="UP000283077"/>
    </source>
</evidence>